<evidence type="ECO:0000313" key="3">
    <source>
        <dbReference type="Proteomes" id="UP000245119"/>
    </source>
</evidence>
<keyword evidence="3" id="KW-1185">Reference proteome</keyword>
<feature type="region of interest" description="Disordered" evidence="1">
    <location>
        <begin position="1"/>
        <end position="24"/>
    </location>
</feature>
<reference evidence="2 3" key="1">
    <citation type="submission" date="2018-04" db="EMBL/GenBank/DDBJ databases">
        <title>The genome of golden apple snail Pomacea canaliculata provides insight into stress tolerance and invasive adaptation.</title>
        <authorList>
            <person name="Liu C."/>
            <person name="Liu B."/>
            <person name="Ren Y."/>
            <person name="Zhang Y."/>
            <person name="Wang H."/>
            <person name="Li S."/>
            <person name="Jiang F."/>
            <person name="Yin L."/>
            <person name="Zhang G."/>
            <person name="Qian W."/>
            <person name="Fan W."/>
        </authorList>
    </citation>
    <scope>NUCLEOTIDE SEQUENCE [LARGE SCALE GENOMIC DNA]</scope>
    <source>
        <strain evidence="2">SZHN2017</strain>
        <tissue evidence="2">Muscle</tissue>
    </source>
</reference>
<gene>
    <name evidence="2" type="ORF">C0Q70_19136</name>
</gene>
<dbReference type="Proteomes" id="UP000245119">
    <property type="component" value="Linkage Group LG12"/>
</dbReference>
<feature type="compositionally biased region" description="Polar residues" evidence="1">
    <location>
        <begin position="1"/>
        <end position="14"/>
    </location>
</feature>
<evidence type="ECO:0000313" key="2">
    <source>
        <dbReference type="EMBL" id="PVD20972.1"/>
    </source>
</evidence>
<name>A0A2T7NIJ0_POMCA</name>
<accession>A0A2T7NIJ0</accession>
<organism evidence="2 3">
    <name type="scientific">Pomacea canaliculata</name>
    <name type="common">Golden apple snail</name>
    <dbReference type="NCBI Taxonomy" id="400727"/>
    <lineage>
        <taxon>Eukaryota</taxon>
        <taxon>Metazoa</taxon>
        <taxon>Spiralia</taxon>
        <taxon>Lophotrochozoa</taxon>
        <taxon>Mollusca</taxon>
        <taxon>Gastropoda</taxon>
        <taxon>Caenogastropoda</taxon>
        <taxon>Architaenioglossa</taxon>
        <taxon>Ampullarioidea</taxon>
        <taxon>Ampullariidae</taxon>
        <taxon>Pomacea</taxon>
    </lineage>
</organism>
<dbReference type="EMBL" id="PZQS01000012">
    <property type="protein sequence ID" value="PVD20972.1"/>
    <property type="molecule type" value="Genomic_DNA"/>
</dbReference>
<protein>
    <submittedName>
        <fullName evidence="2">Uncharacterized protein</fullName>
    </submittedName>
</protein>
<evidence type="ECO:0000256" key="1">
    <source>
        <dbReference type="SAM" id="MobiDB-lite"/>
    </source>
</evidence>
<comment type="caution">
    <text evidence="2">The sequence shown here is derived from an EMBL/GenBank/DDBJ whole genome shotgun (WGS) entry which is preliminary data.</text>
</comment>
<dbReference type="AlphaFoldDB" id="A0A2T7NIJ0"/>
<sequence length="96" mass="10104">MRTADSDISATSNHGGDVRVEGKREERLCGSVPLEAKVAEDGVTTEHHTAASCRLPPEGCSATRVMRQKRQACSSCGRCGDGGASQLKEIFVAGEV</sequence>
<proteinExistence type="predicted"/>